<proteinExistence type="predicted"/>
<sequence>MAGSKFTFEWDEGQLSKNIETLPEKINDFIEATVQYYAVFGEAVMKKNARWRDRSTNARNSLHTQPIRQGNHHELVFAHGMAYGIWLEVRWGGKYAIIMPTINHVRPLIMKTLNKGMSRIKGSA</sequence>
<name>A0AAU6R651_9CAUD</name>
<protein>
    <submittedName>
        <fullName evidence="1">Minor capsid protein</fullName>
    </submittedName>
</protein>
<dbReference type="EMBL" id="OR756649">
    <property type="protein sequence ID" value="WZE63464.1"/>
    <property type="molecule type" value="Genomic_DNA"/>
</dbReference>
<reference evidence="1" key="1">
    <citation type="submission" date="2023-10" db="EMBL/GenBank/DDBJ databases">
        <title>Two new lytic phages for Micrococcus sp. strain 1402.</title>
        <authorList>
            <person name="Petrzik K."/>
        </authorList>
    </citation>
    <scope>NUCLEOTIDE SEQUENCE</scope>
</reference>
<evidence type="ECO:0000313" key="1">
    <source>
        <dbReference type="EMBL" id="WZE63464.1"/>
    </source>
</evidence>
<organism evidence="1">
    <name type="scientific">Micrococcus phage Kurnik</name>
    <dbReference type="NCBI Taxonomy" id="3092208"/>
    <lineage>
        <taxon>Viruses</taxon>
        <taxon>Duplodnaviria</taxon>
        <taxon>Heunggongvirae</taxon>
        <taxon>Uroviricota</taxon>
        <taxon>Caudoviricetes</taxon>
    </lineage>
</organism>
<accession>A0AAU6R651</accession>